<evidence type="ECO:0000313" key="3">
    <source>
        <dbReference type="EMBL" id="EKA59946.1"/>
    </source>
</evidence>
<organism evidence="3 5">
    <name type="scientific">Janibacter hoylei PVAS-1</name>
    <dbReference type="NCBI Taxonomy" id="1210046"/>
    <lineage>
        <taxon>Bacteria</taxon>
        <taxon>Bacillati</taxon>
        <taxon>Actinomycetota</taxon>
        <taxon>Actinomycetes</taxon>
        <taxon>Micrococcales</taxon>
        <taxon>Intrasporangiaceae</taxon>
        <taxon>Janibacter</taxon>
    </lineage>
</organism>
<dbReference type="PATRIC" id="fig|1210046.3.peg.2973"/>
<feature type="compositionally biased region" description="Pro residues" evidence="1">
    <location>
        <begin position="102"/>
        <end position="113"/>
    </location>
</feature>
<feature type="compositionally biased region" description="Basic and acidic residues" evidence="1">
    <location>
        <begin position="1"/>
        <end position="13"/>
    </location>
</feature>
<feature type="region of interest" description="Disordered" evidence="1">
    <location>
        <begin position="1"/>
        <end position="114"/>
    </location>
</feature>
<protein>
    <recommendedName>
        <fullName evidence="7">DUF308 domain-containing protein</fullName>
    </recommendedName>
</protein>
<dbReference type="AlphaFoldDB" id="K1DYS2"/>
<keyword evidence="2" id="KW-0812">Transmembrane</keyword>
<dbReference type="OrthoDB" id="4867773at2"/>
<dbReference type="EMBL" id="PIPF01000007">
    <property type="protein sequence ID" value="RWU83783.1"/>
    <property type="molecule type" value="Genomic_DNA"/>
</dbReference>
<evidence type="ECO:0000313" key="6">
    <source>
        <dbReference type="Proteomes" id="UP000288711"/>
    </source>
</evidence>
<reference evidence="3 5" key="2">
    <citation type="journal article" date="2012" name="J. Bacteriol.">
        <title>Genome Sequence of Janibacter hoylei MTCC8307, Isolated from the Stratospheric Air.</title>
        <authorList>
            <person name="Pawar S.P."/>
            <person name="Dhotre D.P."/>
            <person name="Shetty S.A."/>
            <person name="Chowdhury S.P."/>
            <person name="Chaudhari B.L."/>
            <person name="Shouche Y.S."/>
        </authorList>
    </citation>
    <scope>NUCLEOTIDE SEQUENCE [LARGE SCALE GENOMIC DNA]</scope>
    <source>
        <strain evidence="3 5">PVAS-1</strain>
    </source>
</reference>
<feature type="transmembrane region" description="Helical" evidence="2">
    <location>
        <begin position="116"/>
        <end position="136"/>
    </location>
</feature>
<dbReference type="Proteomes" id="UP000004474">
    <property type="component" value="Unassembled WGS sequence"/>
</dbReference>
<dbReference type="STRING" id="1210046.B277_15484"/>
<sequence length="178" mass="19175">MAERHHPDDRDVDAAFEAIVARWDDESTEGSAPEHDQLPRPLDAPPRRPTQSTGDVRLPPARSEGPRTPDVPWRVDPTNSVADALLRGDDDPGEGDADEGYSPPPPQPLPPPTDRLFWGGLLGLALGVLGLLWLAIARPDVGRWATVLVVGLLVGGFVCVVVRQPRDRDDDPSNGAVV</sequence>
<gene>
    <name evidence="3" type="ORF">B277_15484</name>
    <name evidence="4" type="ORF">CWN80_08585</name>
</gene>
<reference evidence="4" key="3">
    <citation type="submission" date="2017-11" db="EMBL/GenBank/DDBJ databases">
        <authorList>
            <person name="Seuylemezian A."/>
            <person name="Cooper K."/>
            <person name="Vaishampayan P."/>
        </authorList>
    </citation>
    <scope>NUCLEOTIDE SEQUENCE</scope>
    <source>
        <strain evidence="4">PVAS-1</strain>
    </source>
</reference>
<reference evidence="4 6" key="1">
    <citation type="journal article" date="2009" name="Int. J. Syst. Evol. Microbiol.">
        <title>Janibacter hoylei sp. nov., Bacillus isronensis sp. nov. and Bacillus aryabhattai sp. nov., isolated from cryotubes used for collecting air from the upper atmosphere.</title>
        <authorList>
            <person name="Shivaji S."/>
            <person name="Chaturvedi P."/>
            <person name="Begum Z."/>
            <person name="Pindi P.K."/>
            <person name="Manorama R."/>
            <person name="Padmanaban D.A."/>
            <person name="Shouche Y.S."/>
            <person name="Pawar S."/>
            <person name="Vaishampayan P."/>
            <person name="Dutt C.B."/>
            <person name="Datta G.N."/>
            <person name="Manchanda R.K."/>
            <person name="Rao U.R."/>
            <person name="Bhargava P.M."/>
            <person name="Narlikar J.V."/>
        </authorList>
    </citation>
    <scope>NUCLEOTIDE SEQUENCE [LARGE SCALE GENOMIC DNA]</scope>
    <source>
        <strain evidence="4 6">PVAS-1</strain>
    </source>
</reference>
<keyword evidence="2" id="KW-1133">Transmembrane helix</keyword>
<feature type="transmembrane region" description="Helical" evidence="2">
    <location>
        <begin position="142"/>
        <end position="162"/>
    </location>
</feature>
<proteinExistence type="predicted"/>
<evidence type="ECO:0008006" key="7">
    <source>
        <dbReference type="Google" id="ProtNLM"/>
    </source>
</evidence>
<dbReference type="Proteomes" id="UP000288711">
    <property type="component" value="Unassembled WGS sequence"/>
</dbReference>
<evidence type="ECO:0000313" key="4">
    <source>
        <dbReference type="EMBL" id="RWU83783.1"/>
    </source>
</evidence>
<evidence type="ECO:0000313" key="5">
    <source>
        <dbReference type="Proteomes" id="UP000004474"/>
    </source>
</evidence>
<dbReference type="RefSeq" id="WP_007929716.1">
    <property type="nucleotide sequence ID" value="NZ_ALWX01000089.1"/>
</dbReference>
<keyword evidence="6" id="KW-1185">Reference proteome</keyword>
<name>K1DYS2_9MICO</name>
<evidence type="ECO:0000256" key="1">
    <source>
        <dbReference type="SAM" id="MobiDB-lite"/>
    </source>
</evidence>
<comment type="caution">
    <text evidence="3">The sequence shown here is derived from an EMBL/GenBank/DDBJ whole genome shotgun (WGS) entry which is preliminary data.</text>
</comment>
<dbReference type="EMBL" id="ALWX01000089">
    <property type="protein sequence ID" value="EKA59946.1"/>
    <property type="molecule type" value="Genomic_DNA"/>
</dbReference>
<evidence type="ECO:0000256" key="2">
    <source>
        <dbReference type="SAM" id="Phobius"/>
    </source>
</evidence>
<keyword evidence="2" id="KW-0472">Membrane</keyword>
<accession>K1DYS2</accession>